<protein>
    <submittedName>
        <fullName evidence="4">Transcriptional regulator</fullName>
    </submittedName>
</protein>
<dbReference type="InterPro" id="IPR050624">
    <property type="entry name" value="HTH-type_Tx_Regulator"/>
</dbReference>
<evidence type="ECO:0000313" key="5">
    <source>
        <dbReference type="Proteomes" id="UP000304148"/>
    </source>
</evidence>
<sequence length="308" mass="35722">MEEKKRLIMETALSLFAEKGYHETSIQEIAERIGIAKGSVYSFFRSKEEILFTIFDHYHQMMYELARDTLADNLPARQKLNKLIHISLEQFGRFKLFLTLQRKEAHLYKKREIRDMVFDFRAKRFFTFRQVVAEVYGQEAEPYWMDLATIISGMTIEFMSYATFDRKNVDFDQVCTFIVNVLDATAESLVHKHAEPVLTMALMNDFMRSGHVSMSNSQQQLLDQVWLLKDAVMSAPFSLKQREEAEQAYTALESEILRGSGKTVNARAMAMFLCSMPDDPIEQAAKRILTLLEHTCESEGDERTCKRG</sequence>
<accession>A0A383RKR5</accession>
<dbReference type="Gene3D" id="1.10.10.60">
    <property type="entry name" value="Homeodomain-like"/>
    <property type="match status" value="1"/>
</dbReference>
<evidence type="ECO:0000259" key="3">
    <source>
        <dbReference type="PROSITE" id="PS50977"/>
    </source>
</evidence>
<name>A0A383RKR5_PAEAL</name>
<evidence type="ECO:0000256" key="1">
    <source>
        <dbReference type="ARBA" id="ARBA00023125"/>
    </source>
</evidence>
<dbReference type="GO" id="GO:0003677">
    <property type="term" value="F:DNA binding"/>
    <property type="evidence" value="ECO:0007669"/>
    <property type="project" value="UniProtKB-UniRule"/>
</dbReference>
<dbReference type="Gene3D" id="1.10.357.10">
    <property type="entry name" value="Tetracycline Repressor, domain 2"/>
    <property type="match status" value="1"/>
</dbReference>
<dbReference type="SUPFAM" id="SSF46689">
    <property type="entry name" value="Homeodomain-like"/>
    <property type="match status" value="1"/>
</dbReference>
<organism evidence="4 5">
    <name type="scientific">Paenibacillus alvei</name>
    <name type="common">Bacillus alvei</name>
    <dbReference type="NCBI Taxonomy" id="44250"/>
    <lineage>
        <taxon>Bacteria</taxon>
        <taxon>Bacillati</taxon>
        <taxon>Bacillota</taxon>
        <taxon>Bacilli</taxon>
        <taxon>Bacillales</taxon>
        <taxon>Paenibacillaceae</taxon>
        <taxon>Paenibacillus</taxon>
    </lineage>
</organism>
<dbReference type="EMBL" id="LS992241">
    <property type="protein sequence ID" value="SYX87443.1"/>
    <property type="molecule type" value="Genomic_DNA"/>
</dbReference>
<proteinExistence type="predicted"/>
<dbReference type="InterPro" id="IPR009057">
    <property type="entry name" value="Homeodomain-like_sf"/>
</dbReference>
<dbReference type="PRINTS" id="PR00455">
    <property type="entry name" value="HTHTETR"/>
</dbReference>
<reference evidence="5" key="1">
    <citation type="submission" date="2018-08" db="EMBL/GenBank/DDBJ databases">
        <authorList>
            <person name="Chevrot R."/>
        </authorList>
    </citation>
    <scope>NUCLEOTIDE SEQUENCE [LARGE SCALE GENOMIC DNA]</scope>
</reference>
<dbReference type="PANTHER" id="PTHR43479:SF22">
    <property type="entry name" value="TRANSCRIPTIONAL REGULATOR, TETR FAMILY"/>
    <property type="match status" value="1"/>
</dbReference>
<dbReference type="InterPro" id="IPR023772">
    <property type="entry name" value="DNA-bd_HTH_TetR-type_CS"/>
</dbReference>
<dbReference type="RefSeq" id="WP_138189045.1">
    <property type="nucleotide sequence ID" value="NZ_LS992241.1"/>
</dbReference>
<dbReference type="PROSITE" id="PS01081">
    <property type="entry name" value="HTH_TETR_1"/>
    <property type="match status" value="1"/>
</dbReference>
<dbReference type="Proteomes" id="UP000304148">
    <property type="component" value="Chromosome"/>
</dbReference>
<dbReference type="Pfam" id="PF00440">
    <property type="entry name" value="TetR_N"/>
    <property type="match status" value="1"/>
</dbReference>
<dbReference type="PANTHER" id="PTHR43479">
    <property type="entry name" value="ACREF/ENVCD OPERON REPRESSOR-RELATED"/>
    <property type="match status" value="1"/>
</dbReference>
<feature type="DNA-binding region" description="H-T-H motif" evidence="2">
    <location>
        <begin position="25"/>
        <end position="44"/>
    </location>
</feature>
<dbReference type="InterPro" id="IPR001647">
    <property type="entry name" value="HTH_TetR"/>
</dbReference>
<evidence type="ECO:0000256" key="2">
    <source>
        <dbReference type="PROSITE-ProRule" id="PRU00335"/>
    </source>
</evidence>
<keyword evidence="1 2" id="KW-0238">DNA-binding</keyword>
<feature type="domain" description="HTH tetR-type" evidence="3">
    <location>
        <begin position="2"/>
        <end position="62"/>
    </location>
</feature>
<dbReference type="AlphaFoldDB" id="A0A383RKR5"/>
<dbReference type="PROSITE" id="PS50977">
    <property type="entry name" value="HTH_TETR_2"/>
    <property type="match status" value="1"/>
</dbReference>
<evidence type="ECO:0000313" key="4">
    <source>
        <dbReference type="EMBL" id="SYX87443.1"/>
    </source>
</evidence>
<gene>
    <name evidence="4" type="ORF">PBLR_15873</name>
</gene>